<feature type="domain" description="EAL" evidence="1">
    <location>
        <begin position="1"/>
        <end position="206"/>
    </location>
</feature>
<dbReference type="InterPro" id="IPR014408">
    <property type="entry name" value="dGMP_Pdiesterase_EAL/HD-GYP"/>
</dbReference>
<protein>
    <submittedName>
        <fullName evidence="3">EAL and modified HD-GYP domain-containing signal transduction protein</fullName>
    </submittedName>
</protein>
<dbReference type="SUPFAM" id="SSF141868">
    <property type="entry name" value="EAL domain-like"/>
    <property type="match status" value="1"/>
</dbReference>
<dbReference type="PIRSF" id="PIRSF003180">
    <property type="entry name" value="DiGMPpdiest_YuxH"/>
    <property type="match status" value="1"/>
</dbReference>
<keyword evidence="4" id="KW-1185">Reference proteome</keyword>
<name>A0A1C4AGR9_9ENTR</name>
<dbReference type="PANTHER" id="PTHR33525:SF4">
    <property type="entry name" value="CYCLIC DI-GMP PHOSPHODIESTERASE CDGJ"/>
    <property type="match status" value="1"/>
</dbReference>
<dbReference type="InterPro" id="IPR035919">
    <property type="entry name" value="EAL_sf"/>
</dbReference>
<feature type="domain" description="HDOD" evidence="2">
    <location>
        <begin position="200"/>
        <end position="391"/>
    </location>
</feature>
<dbReference type="AlphaFoldDB" id="A0A1C4AGR9"/>
<dbReference type="Gene3D" id="1.10.3210.10">
    <property type="entry name" value="Hypothetical protein af1432"/>
    <property type="match status" value="1"/>
</dbReference>
<sequence>MFSFVARQAIFDENMNTVGYELLFRDSMTNRFPDVTPEYATAQIIVEQFLGAPLGRLKEYSAIFVNFPYELLVQGMAETLPKDRVIVEILETAEPTPLLLSTVKKLYAHGFRIALDDFELGETWNAFLPYVSIIKFDVRLNTPEEIRTYIASKGELLKDTVFLAEKVETQEEYACFRNMGCTLFQGHFFSKPVIHSANRLIQNQSITLKLMKEVNADSPDFGKIEALLKQDLALSFKIMRYAQNIVFNARGVKNFRSQSLKDVIFYLGANELRRFVLVSCLTSVNKEKTDDIYHQSLIRAKFCELASARSVGRHSSDDAFIVGLFSQLDSIFEMPMADLIGQIDISVNVTMALKEKKGPLYPYLHLVELYENHNWEEVSALGHRLGFNRSVVAELIKLATKWTNDIPTNAA</sequence>
<dbReference type="Gene3D" id="3.20.20.450">
    <property type="entry name" value="EAL domain"/>
    <property type="match status" value="1"/>
</dbReference>
<reference evidence="4" key="1">
    <citation type="submission" date="2016-08" db="EMBL/GenBank/DDBJ databases">
        <authorList>
            <person name="Varghese N."/>
            <person name="Submissions Spin"/>
        </authorList>
    </citation>
    <scope>NUCLEOTIDE SEQUENCE [LARGE SCALE GENOMIC DNA]</scope>
    <source>
        <strain evidence="4">REICA_082</strain>
    </source>
</reference>
<dbReference type="Proteomes" id="UP000198975">
    <property type="component" value="Unassembled WGS sequence"/>
</dbReference>
<accession>A0A1C4AGR9</accession>
<dbReference type="PROSITE" id="PS51833">
    <property type="entry name" value="HDOD"/>
    <property type="match status" value="1"/>
</dbReference>
<proteinExistence type="predicted"/>
<dbReference type="InterPro" id="IPR001633">
    <property type="entry name" value="EAL_dom"/>
</dbReference>
<dbReference type="OrthoDB" id="9804751at2"/>
<dbReference type="Pfam" id="PF08668">
    <property type="entry name" value="HDOD"/>
    <property type="match status" value="1"/>
</dbReference>
<dbReference type="InterPro" id="IPR013976">
    <property type="entry name" value="HDOD"/>
</dbReference>
<evidence type="ECO:0000259" key="1">
    <source>
        <dbReference type="PROSITE" id="PS50883"/>
    </source>
</evidence>
<organism evidence="3 4">
    <name type="scientific">Kosakonia oryzendophytica</name>
    <dbReference type="NCBI Taxonomy" id="1005665"/>
    <lineage>
        <taxon>Bacteria</taxon>
        <taxon>Pseudomonadati</taxon>
        <taxon>Pseudomonadota</taxon>
        <taxon>Gammaproteobacteria</taxon>
        <taxon>Enterobacterales</taxon>
        <taxon>Enterobacteriaceae</taxon>
        <taxon>Kosakonia</taxon>
    </lineage>
</organism>
<dbReference type="InterPro" id="IPR052340">
    <property type="entry name" value="RNase_Y/CdgJ"/>
</dbReference>
<dbReference type="RefSeq" id="WP_061496894.1">
    <property type="nucleotide sequence ID" value="NZ_CP115659.1"/>
</dbReference>
<evidence type="ECO:0000313" key="3">
    <source>
        <dbReference type="EMBL" id="SCB93768.1"/>
    </source>
</evidence>
<dbReference type="Pfam" id="PF00563">
    <property type="entry name" value="EAL"/>
    <property type="match status" value="1"/>
</dbReference>
<dbReference type="PANTHER" id="PTHR33525">
    <property type="match status" value="1"/>
</dbReference>
<dbReference type="SMART" id="SM00052">
    <property type="entry name" value="EAL"/>
    <property type="match status" value="1"/>
</dbReference>
<dbReference type="EMBL" id="FMAY01000003">
    <property type="protein sequence ID" value="SCB93768.1"/>
    <property type="molecule type" value="Genomic_DNA"/>
</dbReference>
<dbReference type="SUPFAM" id="SSF109604">
    <property type="entry name" value="HD-domain/PDEase-like"/>
    <property type="match status" value="1"/>
</dbReference>
<dbReference type="PROSITE" id="PS50883">
    <property type="entry name" value="EAL"/>
    <property type="match status" value="1"/>
</dbReference>
<evidence type="ECO:0000259" key="2">
    <source>
        <dbReference type="PROSITE" id="PS51833"/>
    </source>
</evidence>
<gene>
    <name evidence="3" type="ORF">GA0061071_10343</name>
</gene>
<evidence type="ECO:0000313" key="4">
    <source>
        <dbReference type="Proteomes" id="UP000198975"/>
    </source>
</evidence>